<comment type="caution">
    <text evidence="3">The sequence shown here is derived from an EMBL/GenBank/DDBJ whole genome shotgun (WGS) entry which is preliminary data.</text>
</comment>
<keyword evidence="2" id="KW-0732">Signal</keyword>
<evidence type="ECO:0000313" key="3">
    <source>
        <dbReference type="EMBL" id="OJA38349.1"/>
    </source>
</evidence>
<dbReference type="PROSITE" id="PS51257">
    <property type="entry name" value="PROKAR_LIPOPROTEIN"/>
    <property type="match status" value="1"/>
</dbReference>
<protein>
    <recommendedName>
        <fullName evidence="5">Lipoprotein</fullName>
    </recommendedName>
</protein>
<evidence type="ECO:0000256" key="2">
    <source>
        <dbReference type="SAM" id="SignalP"/>
    </source>
</evidence>
<evidence type="ECO:0000313" key="4">
    <source>
        <dbReference type="Proteomes" id="UP000183667"/>
    </source>
</evidence>
<evidence type="ECO:0000256" key="1">
    <source>
        <dbReference type="SAM" id="MobiDB-lite"/>
    </source>
</evidence>
<dbReference type="AlphaFoldDB" id="A0ABD6PUZ6"/>
<name>A0ABD6PUZ6_9BURK</name>
<dbReference type="Proteomes" id="UP000183667">
    <property type="component" value="Unassembled WGS sequence"/>
</dbReference>
<evidence type="ECO:0008006" key="5">
    <source>
        <dbReference type="Google" id="ProtNLM"/>
    </source>
</evidence>
<feature type="chain" id="PRO_5044773779" description="Lipoprotein" evidence="2">
    <location>
        <begin position="18"/>
        <end position="107"/>
    </location>
</feature>
<organism evidence="3 4">
    <name type="scientific">Burkholderia ubonensis</name>
    <dbReference type="NCBI Taxonomy" id="101571"/>
    <lineage>
        <taxon>Bacteria</taxon>
        <taxon>Pseudomonadati</taxon>
        <taxon>Pseudomonadota</taxon>
        <taxon>Betaproteobacteria</taxon>
        <taxon>Burkholderiales</taxon>
        <taxon>Burkholderiaceae</taxon>
        <taxon>Burkholderia</taxon>
        <taxon>Burkholderia cepacia complex</taxon>
    </lineage>
</organism>
<dbReference type="EMBL" id="MEAU01000069">
    <property type="protein sequence ID" value="OJA38349.1"/>
    <property type="molecule type" value="Genomic_DNA"/>
</dbReference>
<feature type="signal peptide" evidence="2">
    <location>
        <begin position="1"/>
        <end position="17"/>
    </location>
</feature>
<gene>
    <name evidence="3" type="ORF">BGV66_30880</name>
</gene>
<accession>A0ABD6PUZ6</accession>
<proteinExistence type="predicted"/>
<sequence>MKATVIACMVIALSLLGCDNHSSSLPEGVVGVVHVDDGTDYVFRSVTTRIAGACKGWSTVSIQRPGHDSTGITDLMCWKEIDGMLHTANEHGEQPKTYPMSSITSAR</sequence>
<reference evidence="4" key="1">
    <citation type="submission" date="2016-08" db="EMBL/GenBank/DDBJ databases">
        <title>Population biology and virulence potential of Burkholderia ubonensis.</title>
        <authorList>
            <person name="Price E.P."/>
            <person name="Currie B.J."/>
            <person name="Wagner D.M."/>
        </authorList>
    </citation>
    <scope>NUCLEOTIDE SEQUENCE [LARGE SCALE GENOMIC DNA]</scope>
    <source>
        <strain evidence="4">MSMB0103</strain>
    </source>
</reference>
<feature type="region of interest" description="Disordered" evidence="1">
    <location>
        <begin position="88"/>
        <end position="107"/>
    </location>
</feature>